<evidence type="ECO:0000256" key="8">
    <source>
        <dbReference type="PIRSR" id="PIRSR600269-51"/>
    </source>
</evidence>
<dbReference type="EC" id="1.4.3.-" evidence="9"/>
<comment type="similarity">
    <text evidence="2 9">Belongs to the copper/topaquinone oxidase family.</text>
</comment>
<dbReference type="GO" id="GO:0009308">
    <property type="term" value="P:amine metabolic process"/>
    <property type="evidence" value="ECO:0007669"/>
    <property type="project" value="UniProtKB-UniRule"/>
</dbReference>
<dbReference type="Gene3D" id="3.90.226.10">
    <property type="entry name" value="2-enoyl-CoA Hydratase, Chain A, domain 1"/>
    <property type="match status" value="1"/>
</dbReference>
<accession>A0A5N6JAF4</accession>
<dbReference type="SUPFAM" id="SSF49998">
    <property type="entry name" value="Amine oxidase catalytic domain"/>
    <property type="match status" value="1"/>
</dbReference>
<feature type="active site" description="Schiff-base intermediate with substrate; via topaquinone" evidence="7">
    <location>
        <position position="591"/>
    </location>
</feature>
<evidence type="ECO:0000313" key="11">
    <source>
        <dbReference type="EMBL" id="KAB8274934.1"/>
    </source>
</evidence>
<comment type="cofactor">
    <cofactor evidence="1">
        <name>Cu cation</name>
        <dbReference type="ChEBI" id="CHEBI:23378"/>
    </cofactor>
</comment>
<dbReference type="PROSITE" id="PS01164">
    <property type="entry name" value="COPPER_AMINE_OXID_1"/>
    <property type="match status" value="1"/>
</dbReference>
<dbReference type="InterPro" id="IPR015798">
    <property type="entry name" value="Cu_amine_oxidase_C"/>
</dbReference>
<comment type="cofactor">
    <cofactor evidence="9">
        <name>Cu cation</name>
        <dbReference type="ChEBI" id="CHEBI:23378"/>
    </cofactor>
    <text evidence="9">Contains 1 topaquinone per subunit.</text>
</comment>
<dbReference type="InterPro" id="IPR036460">
    <property type="entry name" value="Cu_amine_oxidase_C_sf"/>
</dbReference>
<evidence type="ECO:0000256" key="9">
    <source>
        <dbReference type="RuleBase" id="RU000672"/>
    </source>
</evidence>
<evidence type="ECO:0000256" key="6">
    <source>
        <dbReference type="ARBA" id="ARBA00023008"/>
    </source>
</evidence>
<keyword evidence="12" id="KW-1185">Reference proteome</keyword>
<keyword evidence="6 9" id="KW-0186">Copper</keyword>
<evidence type="ECO:0000256" key="3">
    <source>
        <dbReference type="ARBA" id="ARBA00022723"/>
    </source>
</evidence>
<dbReference type="InterPro" id="IPR001753">
    <property type="entry name" value="Enoyl-CoA_hydra/iso"/>
</dbReference>
<dbReference type="PANTHER" id="PTHR10638:SF91">
    <property type="entry name" value="AMINE OXIDASE"/>
    <property type="match status" value="1"/>
</dbReference>
<dbReference type="PANTHER" id="PTHR10638">
    <property type="entry name" value="COPPER AMINE OXIDASE"/>
    <property type="match status" value="1"/>
</dbReference>
<dbReference type="Gene3D" id="2.70.98.20">
    <property type="entry name" value="Copper amine oxidase, catalytic domain"/>
    <property type="match status" value="1"/>
</dbReference>
<dbReference type="Pfam" id="PF01179">
    <property type="entry name" value="Cu_amine_oxid"/>
    <property type="match status" value="1"/>
</dbReference>
<evidence type="ECO:0000259" key="10">
    <source>
        <dbReference type="Pfam" id="PF01179"/>
    </source>
</evidence>
<dbReference type="InterPro" id="IPR029045">
    <property type="entry name" value="ClpP/crotonase-like_dom_sf"/>
</dbReference>
<evidence type="ECO:0000256" key="5">
    <source>
        <dbReference type="ARBA" id="ARBA00023002"/>
    </source>
</evidence>
<reference evidence="11 12" key="1">
    <citation type="submission" date="2019-04" db="EMBL/GenBank/DDBJ databases">
        <title>Fungal friends and foes A comparative genomics study of 23 Aspergillus species from section Flavi.</title>
        <authorList>
            <consortium name="DOE Joint Genome Institute"/>
            <person name="Kjaerbolling I."/>
            <person name="Vesth T.C."/>
            <person name="Frisvad J.C."/>
            <person name="Nybo J.L."/>
            <person name="Theobald S."/>
            <person name="Kildgaard S."/>
            <person name="Petersen T.I."/>
            <person name="Kuo A."/>
            <person name="Sato A."/>
            <person name="Lyhne E.K."/>
            <person name="Kogle M.E."/>
            <person name="Wiebenga A."/>
            <person name="Kun R.S."/>
            <person name="Lubbers R.J."/>
            <person name="Makela M.R."/>
            <person name="Barry K."/>
            <person name="Chovatia M."/>
            <person name="Clum A."/>
            <person name="Daum C."/>
            <person name="Haridas S."/>
            <person name="He G."/>
            <person name="LaButti K."/>
            <person name="Lipzen A."/>
            <person name="Mondo S."/>
            <person name="Pangilinan J."/>
            <person name="Riley R."/>
            <person name="Salamov A."/>
            <person name="Simmons B.A."/>
            <person name="Magnuson J.K."/>
            <person name="Henrissat B."/>
            <person name="Mortensen U.H."/>
            <person name="Larsen T.O."/>
            <person name="De vries R.P."/>
            <person name="Grigoriev I.V."/>
            <person name="Machida M."/>
            <person name="Baker S.E."/>
            <person name="Andersen M.R."/>
        </authorList>
    </citation>
    <scope>NUCLEOTIDE SEQUENCE [LARGE SCALE GENOMIC DNA]</scope>
    <source>
        <strain evidence="11 12">CBS 117635</strain>
    </source>
</reference>
<dbReference type="CDD" id="cd06558">
    <property type="entry name" value="crotonase-like"/>
    <property type="match status" value="1"/>
</dbReference>
<evidence type="ECO:0000256" key="7">
    <source>
        <dbReference type="PIRSR" id="PIRSR600269-50"/>
    </source>
</evidence>
<protein>
    <recommendedName>
        <fullName evidence="9">Amine oxidase</fullName>
        <ecNumber evidence="9">1.4.3.-</ecNumber>
    </recommendedName>
</protein>
<feature type="modified residue" description="2',4',5'-topaquinone" evidence="8">
    <location>
        <position position="591"/>
    </location>
</feature>
<dbReference type="Gene3D" id="3.10.450.40">
    <property type="match status" value="2"/>
</dbReference>
<dbReference type="Proteomes" id="UP000326289">
    <property type="component" value="Unassembled WGS sequence"/>
</dbReference>
<comment type="PTM">
    <text evidence="8 9">Topaquinone (TPQ) is generated by copper-dependent autoxidation of a specific tyrosyl residue.</text>
</comment>
<keyword evidence="3 9" id="KW-0479">Metal-binding</keyword>
<dbReference type="EMBL" id="ML732785">
    <property type="protein sequence ID" value="KAB8274934.1"/>
    <property type="molecule type" value="Genomic_DNA"/>
</dbReference>
<sequence>MDSKANHILRLAPQVLIDNEFLTLQNARNVLTITLRHQGENPLSLGLLLAIQHAYQAARIAIGDEYRANGACLVLTGEGTGIFSTLLVTILTFPFPTICVINGLCEGGACPLSLCHDYRILNTDSGIISFDAIHLGAHFVGIAAIVRQKLSPLAARKMVLEGHRFSAREALDFGLVDEIVAPDRLTEASTRLAASISPLGRQGSYGLMRKELLGDAISKLSYTAGTKLDFRSVSLFEPDRGEMEIFLEVEHAGKDLTKTVRPAREAIIVYYLGSEMHLYEATVDITNSKLVENVSLPAGSFANMSTGDVTRAVEACMGLPAVQKEIERLKIPREGVVCEPWPYGSDKHHDGKRKYQCYMFTFDPKNPSNKDGNYYAFPLDFSPVLDAATLELLEIMRLPLAPNLWDFSVGPEFGDRAPSEYLPELTQLRQDLKPFYLTQPEGASFDTDGNLVEWQKWRFRVGFNPREGLVLYDIRLDGRSAFYRLALSDMFVPYGDPRPPFHRKSAFDFGEAGAGATANSLSLGCDCLGLIRYFDGVLADDQGQPVKNPNVVCMHEQDDLLAWKHTQRSGRAVSTRSRVLILQTMSTLANYEYIFLWIFDQAGGITLEIRATGIMSTQLIALDSTEDYKYGTIVHPGVVAPSHQHIFCMRIDPAVDGPDNEVVQTQNVTMPVNDETNPYGVGFLTERTPLRRAGFYDTDASRGRAWIITNPAKTHPVTRRPTSWKLNPHNSQMLLADQSSLHRARAGFSEHQLFLTKYNRRERYASSDFVNQSRTDTGVASWARREEDLDGQVVMWHSFGTTHVPRIEDFPIM</sequence>
<evidence type="ECO:0000256" key="2">
    <source>
        <dbReference type="ARBA" id="ARBA00007983"/>
    </source>
</evidence>
<organism evidence="11 12">
    <name type="scientific">Aspergillus minisclerotigenes</name>
    <dbReference type="NCBI Taxonomy" id="656917"/>
    <lineage>
        <taxon>Eukaryota</taxon>
        <taxon>Fungi</taxon>
        <taxon>Dikarya</taxon>
        <taxon>Ascomycota</taxon>
        <taxon>Pezizomycotina</taxon>
        <taxon>Eurotiomycetes</taxon>
        <taxon>Eurotiomycetidae</taxon>
        <taxon>Eurotiales</taxon>
        <taxon>Aspergillaceae</taxon>
        <taxon>Aspergillus</taxon>
        <taxon>Aspergillus subgen. Circumdati</taxon>
    </lineage>
</organism>
<dbReference type="InterPro" id="IPR049948">
    <property type="entry name" value="Cu_Am_ox_TPQ-bd"/>
</dbReference>
<evidence type="ECO:0000313" key="12">
    <source>
        <dbReference type="Proteomes" id="UP000326289"/>
    </source>
</evidence>
<dbReference type="InterPro" id="IPR016182">
    <property type="entry name" value="Cu_amine_oxidase_N-reg"/>
</dbReference>
<keyword evidence="4 7" id="KW-0801">TPQ</keyword>
<dbReference type="AlphaFoldDB" id="A0A5N6JAF4"/>
<dbReference type="InterPro" id="IPR000269">
    <property type="entry name" value="Cu_amine_oxidase"/>
</dbReference>
<dbReference type="GO" id="GO:0008131">
    <property type="term" value="F:primary methylamine oxidase activity"/>
    <property type="evidence" value="ECO:0007669"/>
    <property type="project" value="InterPro"/>
</dbReference>
<dbReference type="GO" id="GO:0005507">
    <property type="term" value="F:copper ion binding"/>
    <property type="evidence" value="ECO:0007669"/>
    <property type="project" value="InterPro"/>
</dbReference>
<gene>
    <name evidence="11" type="ORF">BDV30DRAFT_248198</name>
</gene>
<feature type="domain" description="Copper amine oxidase catalytic" evidence="10">
    <location>
        <begin position="437"/>
        <end position="813"/>
    </location>
</feature>
<evidence type="ECO:0000256" key="1">
    <source>
        <dbReference type="ARBA" id="ARBA00001935"/>
    </source>
</evidence>
<name>A0A5N6JAF4_9EURO</name>
<dbReference type="SUPFAM" id="SSF52096">
    <property type="entry name" value="ClpP/crotonase"/>
    <property type="match status" value="1"/>
</dbReference>
<proteinExistence type="inferred from homology"/>
<dbReference type="GO" id="GO:0048038">
    <property type="term" value="F:quinone binding"/>
    <property type="evidence" value="ECO:0007669"/>
    <property type="project" value="InterPro"/>
</dbReference>
<keyword evidence="5 9" id="KW-0560">Oxidoreductase</keyword>
<dbReference type="SUPFAM" id="SSF54416">
    <property type="entry name" value="Amine oxidase N-terminal region"/>
    <property type="match status" value="2"/>
</dbReference>
<dbReference type="Pfam" id="PF00378">
    <property type="entry name" value="ECH_1"/>
    <property type="match status" value="1"/>
</dbReference>
<feature type="active site" description="Proton acceptor" evidence="7">
    <location>
        <position position="508"/>
    </location>
</feature>
<evidence type="ECO:0000256" key="4">
    <source>
        <dbReference type="ARBA" id="ARBA00022772"/>
    </source>
</evidence>